<name>A0A345MEY9_9CAUD</name>
<gene>
    <name evidence="1" type="primary">15</name>
    <name evidence="1" type="ORF">SEA_RYADEL_15</name>
</gene>
<evidence type="ECO:0000313" key="2">
    <source>
        <dbReference type="Proteomes" id="UP000259996"/>
    </source>
</evidence>
<dbReference type="Gene3D" id="3.90.320.10">
    <property type="match status" value="1"/>
</dbReference>
<sequence length="249" mass="28420">MTEAFFDTSTPQHDPLRGELLDMIRFRDYSTPRHRQVELGPSDVSHPCMRKTAFASMQEPETNPPFDPLASIIGTAMHTWLQSAAELSNQVLGRQRWLTETRVPVTPTLAGSSDLYDTDTDTVIDWKTASTTRLRKYRKDPGPQYRGQVHLYARGFENLGFQVKRVAIAFIPRGATLHSFHVWSSDYDPRVADAVLARRNQTLALIDDLQVEKYPERYAWIPAESWDCEYCPFFSTNPNSPYQCKGDGT</sequence>
<proteinExistence type="predicted"/>
<dbReference type="GeneID" id="65115170"/>
<accession>A0A345MEY9</accession>
<evidence type="ECO:0000313" key="1">
    <source>
        <dbReference type="EMBL" id="AXH69120.1"/>
    </source>
</evidence>
<reference evidence="1 2" key="1">
    <citation type="submission" date="2018-07" db="EMBL/GenBank/DDBJ databases">
        <authorList>
            <person name="Miller T.W."/>
            <person name="Bachhofer D.L."/>
            <person name="Cooper A."/>
            <person name="Doty J.C."/>
            <person name="Katuri J."/>
            <person name="Musgrave J.W."/>
            <person name="Palumbo A.J."/>
            <person name="Spann H.O."/>
            <person name="Edwards J.C."/>
            <person name="Meik J.M."/>
            <person name="Edwards D.C."/>
            <person name="Warner M.H."/>
            <person name="Garlena R.A."/>
            <person name="Russell D.A."/>
            <person name="Pope W.H."/>
            <person name="Jacobs-Sera D."/>
            <person name="Hatfull G.F."/>
        </authorList>
    </citation>
    <scope>NUCLEOTIDE SEQUENCE [LARGE SCALE GENOMIC DNA]</scope>
</reference>
<dbReference type="Proteomes" id="UP000259996">
    <property type="component" value="Segment"/>
</dbReference>
<dbReference type="InterPro" id="IPR011604">
    <property type="entry name" value="PDDEXK-like_dom_sf"/>
</dbReference>
<dbReference type="KEGG" id="vg:65115170"/>
<dbReference type="RefSeq" id="YP_010097505.1">
    <property type="nucleotide sequence ID" value="NC_055759.1"/>
</dbReference>
<dbReference type="EMBL" id="MH590592">
    <property type="protein sequence ID" value="AXH69120.1"/>
    <property type="molecule type" value="Genomic_DNA"/>
</dbReference>
<protein>
    <submittedName>
        <fullName evidence="1">Uncharacterized protein</fullName>
    </submittedName>
</protein>
<organism evidence="1 2">
    <name type="scientific">Mycobacterium phage Ryadel</name>
    <dbReference type="NCBI Taxonomy" id="2283292"/>
    <lineage>
        <taxon>Viruses</taxon>
        <taxon>Duplodnaviria</taxon>
        <taxon>Heunggongvirae</taxon>
        <taxon>Uroviricota</taxon>
        <taxon>Caudoviricetes</taxon>
        <taxon>Corndogvirus</taxon>
        <taxon>Corndogvirus ryadel</taxon>
    </lineage>
</organism>
<keyword evidence="2" id="KW-1185">Reference proteome</keyword>